<evidence type="ECO:0000256" key="1">
    <source>
        <dbReference type="ARBA" id="ARBA00022801"/>
    </source>
</evidence>
<gene>
    <name evidence="4" type="ORF">SAMN05421747_11646</name>
</gene>
<dbReference type="InterPro" id="IPR029033">
    <property type="entry name" value="His_PPase_superfam"/>
</dbReference>
<evidence type="ECO:0000313" key="5">
    <source>
        <dbReference type="Proteomes" id="UP000199577"/>
    </source>
</evidence>
<dbReference type="Pfam" id="PF00300">
    <property type="entry name" value="His_Phos_1"/>
    <property type="match status" value="1"/>
</dbReference>
<dbReference type="PIRSF" id="PIRSF000709">
    <property type="entry name" value="6PFK_2-Ptase"/>
    <property type="match status" value="1"/>
</dbReference>
<proteinExistence type="predicted"/>
<dbReference type="STRING" id="623281.SAMN05421747_11646"/>
<dbReference type="InterPro" id="IPR013078">
    <property type="entry name" value="His_Pase_superF_clade-1"/>
</dbReference>
<dbReference type="Gene3D" id="3.40.50.1240">
    <property type="entry name" value="Phosphoglycerate mutase-like"/>
    <property type="match status" value="1"/>
</dbReference>
<dbReference type="EMBL" id="FOLL01000016">
    <property type="protein sequence ID" value="SFC61092.1"/>
    <property type="molecule type" value="Genomic_DNA"/>
</dbReference>
<dbReference type="InterPro" id="IPR001345">
    <property type="entry name" value="PG/BPGM_mutase_AS"/>
</dbReference>
<dbReference type="PANTHER" id="PTHR46517:SF1">
    <property type="entry name" value="FRUCTOSE-2,6-BISPHOSPHATASE TIGAR"/>
    <property type="match status" value="1"/>
</dbReference>
<dbReference type="SMART" id="SM00855">
    <property type="entry name" value="PGAM"/>
    <property type="match status" value="1"/>
</dbReference>
<dbReference type="GO" id="GO:0005829">
    <property type="term" value="C:cytosol"/>
    <property type="evidence" value="ECO:0007669"/>
    <property type="project" value="TreeGrafter"/>
</dbReference>
<dbReference type="PROSITE" id="PS00175">
    <property type="entry name" value="PG_MUTASE"/>
    <property type="match status" value="1"/>
</dbReference>
<dbReference type="InterPro" id="IPR051695">
    <property type="entry name" value="Phosphoglycerate_Mutase"/>
</dbReference>
<dbReference type="GO" id="GO:0004331">
    <property type="term" value="F:fructose-2,6-bisphosphate 2-phosphatase activity"/>
    <property type="evidence" value="ECO:0007669"/>
    <property type="project" value="TreeGrafter"/>
</dbReference>
<name>A0A1I1KLF1_9SPHI</name>
<evidence type="ECO:0000313" key="4">
    <source>
        <dbReference type="EMBL" id="SFC61092.1"/>
    </source>
</evidence>
<accession>A0A1I1KLF1</accession>
<keyword evidence="5" id="KW-1185">Reference proteome</keyword>
<protein>
    <submittedName>
        <fullName evidence="4">Probable phosphoglycerate mutase</fullName>
    </submittedName>
</protein>
<feature type="binding site" evidence="3">
    <location>
        <position position="60"/>
    </location>
    <ligand>
        <name>substrate</name>
    </ligand>
</feature>
<organism evidence="4 5">
    <name type="scientific">Parapedobacter composti</name>
    <dbReference type="NCBI Taxonomy" id="623281"/>
    <lineage>
        <taxon>Bacteria</taxon>
        <taxon>Pseudomonadati</taxon>
        <taxon>Bacteroidota</taxon>
        <taxon>Sphingobacteriia</taxon>
        <taxon>Sphingobacteriales</taxon>
        <taxon>Sphingobacteriaceae</taxon>
        <taxon>Parapedobacter</taxon>
    </lineage>
</organism>
<dbReference type="Proteomes" id="UP000199577">
    <property type="component" value="Unassembled WGS sequence"/>
</dbReference>
<dbReference type="GO" id="GO:0043456">
    <property type="term" value="P:regulation of pentose-phosphate shunt"/>
    <property type="evidence" value="ECO:0007669"/>
    <property type="project" value="TreeGrafter"/>
</dbReference>
<dbReference type="AlphaFoldDB" id="A0A1I1KLF1"/>
<feature type="active site" description="Proton donor/acceptor" evidence="2">
    <location>
        <position position="83"/>
    </location>
</feature>
<keyword evidence="1" id="KW-0378">Hydrolase</keyword>
<dbReference type="RefSeq" id="WP_090974471.1">
    <property type="nucleotide sequence ID" value="NZ_FOLL01000016.1"/>
</dbReference>
<feature type="binding site" evidence="3">
    <location>
        <begin position="9"/>
        <end position="16"/>
    </location>
    <ligand>
        <name>substrate</name>
    </ligand>
</feature>
<dbReference type="CDD" id="cd07067">
    <property type="entry name" value="HP_PGM_like"/>
    <property type="match status" value="1"/>
</dbReference>
<feature type="active site" description="Tele-phosphohistidine intermediate" evidence="2">
    <location>
        <position position="10"/>
    </location>
</feature>
<dbReference type="GO" id="GO:0045820">
    <property type="term" value="P:negative regulation of glycolytic process"/>
    <property type="evidence" value="ECO:0007669"/>
    <property type="project" value="TreeGrafter"/>
</dbReference>
<evidence type="ECO:0000256" key="3">
    <source>
        <dbReference type="PIRSR" id="PIRSR613078-2"/>
    </source>
</evidence>
<dbReference type="PANTHER" id="PTHR46517">
    <property type="entry name" value="FRUCTOSE-2,6-BISPHOSPHATASE TIGAR"/>
    <property type="match status" value="1"/>
</dbReference>
<dbReference type="SUPFAM" id="SSF53254">
    <property type="entry name" value="Phosphoglycerate mutase-like"/>
    <property type="match status" value="1"/>
</dbReference>
<reference evidence="4 5" key="1">
    <citation type="submission" date="2016-10" db="EMBL/GenBank/DDBJ databases">
        <authorList>
            <person name="de Groot N.N."/>
        </authorList>
    </citation>
    <scope>NUCLEOTIDE SEQUENCE [LARGE SCALE GENOMIC DNA]</scope>
    <source>
        <strain evidence="4 5">DSM 22900</strain>
    </source>
</reference>
<sequence length="208" mass="24033">MEKSLYIIRHGQTDFNLKGIVQGRGVDSPLNEMGRKQAEAFYTHYKAVRFDKIYTSTLLRTHQTVAPFVKDGIPMEQLAGLDEIGWGVYEGKEQTPDIMEGFQDLIARWRNRELDVCVEGGETPNQLVERQREALDYILSRTDEHKVLICMHGRAMRVFLCMLINQDIALMDDFPHTNTSLYKVRYDGRVFDIEDAYNIQHLAGLFAE</sequence>
<evidence type="ECO:0000256" key="2">
    <source>
        <dbReference type="PIRSR" id="PIRSR613078-1"/>
    </source>
</evidence>
<dbReference type="OrthoDB" id="9782128at2"/>